<dbReference type="SUPFAM" id="SSF54523">
    <property type="entry name" value="Pili subunits"/>
    <property type="match status" value="1"/>
</dbReference>
<keyword evidence="6" id="KW-0997">Cell inner membrane</keyword>
<keyword evidence="4" id="KW-1003">Cell membrane</keyword>
<dbReference type="GO" id="GO:0015627">
    <property type="term" value="C:type II protein secretion system complex"/>
    <property type="evidence" value="ECO:0007669"/>
    <property type="project" value="InterPro"/>
</dbReference>
<feature type="transmembrane region" description="Helical" evidence="10">
    <location>
        <begin position="20"/>
        <end position="41"/>
    </location>
</feature>
<evidence type="ECO:0000256" key="5">
    <source>
        <dbReference type="ARBA" id="ARBA00022481"/>
    </source>
</evidence>
<dbReference type="EMBL" id="GU942979">
    <property type="protein sequence ID" value="ADD93375.1"/>
    <property type="molecule type" value="Genomic_DNA"/>
</dbReference>
<reference evidence="11" key="1">
    <citation type="journal article" date="2010" name="ISME J.">
        <title>Metagenome of the Mediterranean deep chlorophyll maximum studied by direct and fosmid library 454 pyrosequencing.</title>
        <authorList>
            <person name="Ghai R."/>
            <person name="Martin-Cuadrado A.B."/>
            <person name="Molto A.G."/>
            <person name="Heredia I.G."/>
            <person name="Cabrera R."/>
            <person name="Martin J."/>
            <person name="Verdu M."/>
            <person name="Deschamps P."/>
            <person name="Moreira D."/>
            <person name="Lopez-Garcia P."/>
            <person name="Mira A."/>
            <person name="Rodriguez-Valera F."/>
        </authorList>
    </citation>
    <scope>NUCLEOTIDE SEQUENCE</scope>
</reference>
<dbReference type="PANTHER" id="PTHR39583:SF2">
    <property type="entry name" value="TYPE II SECRETION SYSTEM PROTEIN J"/>
    <property type="match status" value="1"/>
</dbReference>
<evidence type="ECO:0000256" key="2">
    <source>
        <dbReference type="ARBA" id="ARBA00011084"/>
    </source>
</evidence>
<sequence>MMYRLRERHGVEEGEHGFSMLEVVVAVALLALMGGVTFGIFGKVMEARERSESISRHYHGIRQAMLRMSREIQMAYLSEHRYCEEPRSKTIFATESSSYGMRLDFTGFSHYKLMADANESDQNELSYYIEKDPNPRQEEDRQGLVLIRREDARIDDEPREGGVEQVLARGVKEIDFRFYDDKEDRWEDEWDSEDSDFKGRLPMFVEIKLKVEGLLGEEETFLTKTRVFLRRSIRIMGTNFVACLD</sequence>
<evidence type="ECO:0000256" key="8">
    <source>
        <dbReference type="ARBA" id="ARBA00022989"/>
    </source>
</evidence>
<evidence type="ECO:0000256" key="7">
    <source>
        <dbReference type="ARBA" id="ARBA00022692"/>
    </source>
</evidence>
<evidence type="ECO:0000256" key="1">
    <source>
        <dbReference type="ARBA" id="ARBA00004377"/>
    </source>
</evidence>
<comment type="subcellular location">
    <subcellularLocation>
        <location evidence="1">Cell inner membrane</location>
        <topology evidence="1">Single-pass membrane protein</topology>
    </subcellularLocation>
</comment>
<evidence type="ECO:0000256" key="10">
    <source>
        <dbReference type="SAM" id="Phobius"/>
    </source>
</evidence>
<dbReference type="InterPro" id="IPR045584">
    <property type="entry name" value="Pilin-like"/>
</dbReference>
<proteinExistence type="inferred from homology"/>
<dbReference type="Pfam" id="PF11612">
    <property type="entry name" value="T2SSJ"/>
    <property type="match status" value="1"/>
</dbReference>
<evidence type="ECO:0000313" key="11">
    <source>
        <dbReference type="EMBL" id="ADD93375.1"/>
    </source>
</evidence>
<protein>
    <recommendedName>
        <fullName evidence="3">Type II secretion system protein J</fullName>
    </recommendedName>
</protein>
<dbReference type="GO" id="GO:0015628">
    <property type="term" value="P:protein secretion by the type II secretion system"/>
    <property type="evidence" value="ECO:0007669"/>
    <property type="project" value="InterPro"/>
</dbReference>
<dbReference type="Gene3D" id="2.10.70.20">
    <property type="entry name" value="gspk-gspi-gspj complex like domains"/>
    <property type="match status" value="1"/>
</dbReference>
<evidence type="ECO:0000256" key="3">
    <source>
        <dbReference type="ARBA" id="ARBA00021539"/>
    </source>
</evidence>
<dbReference type="PANTHER" id="PTHR39583">
    <property type="entry name" value="TYPE II SECRETION SYSTEM PROTEIN J-RELATED"/>
    <property type="match status" value="1"/>
</dbReference>
<evidence type="ECO:0000256" key="4">
    <source>
        <dbReference type="ARBA" id="ARBA00022475"/>
    </source>
</evidence>
<dbReference type="InterPro" id="IPR010055">
    <property type="entry name" value="T2SS_protein-GspJ"/>
</dbReference>
<evidence type="ECO:0000256" key="9">
    <source>
        <dbReference type="ARBA" id="ARBA00023136"/>
    </source>
</evidence>
<keyword evidence="7 10" id="KW-0812">Transmembrane</keyword>
<dbReference type="AlphaFoldDB" id="D6PCC4"/>
<accession>D6PCC4</accession>
<keyword evidence="9 10" id="KW-0472">Membrane</keyword>
<name>D6PCC4_9BACT</name>
<evidence type="ECO:0000256" key="6">
    <source>
        <dbReference type="ARBA" id="ARBA00022519"/>
    </source>
</evidence>
<organism evidence="11">
    <name type="scientific">uncultured marine bacterium MedDCM-OCT-S01-C143</name>
    <dbReference type="NCBI Taxonomy" id="743046"/>
    <lineage>
        <taxon>Bacteria</taxon>
        <taxon>environmental samples</taxon>
    </lineage>
</organism>
<dbReference type="InterPro" id="IPR051621">
    <property type="entry name" value="T2SS_protein_J"/>
</dbReference>
<dbReference type="GO" id="GO:0005886">
    <property type="term" value="C:plasma membrane"/>
    <property type="evidence" value="ECO:0007669"/>
    <property type="project" value="UniProtKB-SubCell"/>
</dbReference>
<comment type="similarity">
    <text evidence="2">Belongs to the GSP J family.</text>
</comment>
<keyword evidence="8 10" id="KW-1133">Transmembrane helix</keyword>
<keyword evidence="5" id="KW-0488">Methylation</keyword>
<dbReference type="InterPro" id="IPR012902">
    <property type="entry name" value="N_methyl_site"/>
</dbReference>
<dbReference type="NCBIfam" id="TIGR02532">
    <property type="entry name" value="IV_pilin_GFxxxE"/>
    <property type="match status" value="1"/>
</dbReference>